<name>A0A1J8QLH6_9AGAM</name>
<accession>A0A1J8QLH6</accession>
<evidence type="ECO:0000313" key="1">
    <source>
        <dbReference type="EMBL" id="OJA14248.1"/>
    </source>
</evidence>
<organism evidence="1 2">
    <name type="scientific">Rhizopogon vesiculosus</name>
    <dbReference type="NCBI Taxonomy" id="180088"/>
    <lineage>
        <taxon>Eukaryota</taxon>
        <taxon>Fungi</taxon>
        <taxon>Dikarya</taxon>
        <taxon>Basidiomycota</taxon>
        <taxon>Agaricomycotina</taxon>
        <taxon>Agaricomycetes</taxon>
        <taxon>Agaricomycetidae</taxon>
        <taxon>Boletales</taxon>
        <taxon>Suillineae</taxon>
        <taxon>Rhizopogonaceae</taxon>
        <taxon>Rhizopogon</taxon>
    </lineage>
</organism>
<sequence>MEDHEDLLSELLPSLEELQEGSQAGPSCDYYQMTLETEEEDERVEEEDKRAGACLRVVDTLYECWKREFGPS</sequence>
<dbReference type="AlphaFoldDB" id="A0A1J8QLH6"/>
<gene>
    <name evidence="1" type="ORF">AZE42_14125</name>
</gene>
<keyword evidence="2" id="KW-1185">Reference proteome</keyword>
<dbReference type="EMBL" id="LVVM01003799">
    <property type="protein sequence ID" value="OJA14248.1"/>
    <property type="molecule type" value="Genomic_DNA"/>
</dbReference>
<evidence type="ECO:0000313" key="2">
    <source>
        <dbReference type="Proteomes" id="UP000183567"/>
    </source>
</evidence>
<protein>
    <submittedName>
        <fullName evidence="1">Uncharacterized protein</fullName>
    </submittedName>
</protein>
<comment type="caution">
    <text evidence="1">The sequence shown here is derived from an EMBL/GenBank/DDBJ whole genome shotgun (WGS) entry which is preliminary data.</text>
</comment>
<dbReference type="Proteomes" id="UP000183567">
    <property type="component" value="Unassembled WGS sequence"/>
</dbReference>
<proteinExistence type="predicted"/>
<reference evidence="1 2" key="1">
    <citation type="submission" date="2016-03" db="EMBL/GenBank/DDBJ databases">
        <title>Comparative genomics of the ectomycorrhizal sister species Rhizopogon vinicolor and Rhizopogon vesiculosus (Basidiomycota: Boletales) reveals a divergence of the mating type B locus.</title>
        <authorList>
            <person name="Mujic A.B."/>
            <person name="Kuo A."/>
            <person name="Tritt A."/>
            <person name="Lipzen A."/>
            <person name="Chen C."/>
            <person name="Johnson J."/>
            <person name="Sharma A."/>
            <person name="Barry K."/>
            <person name="Grigoriev I.V."/>
            <person name="Spatafora J.W."/>
        </authorList>
    </citation>
    <scope>NUCLEOTIDE SEQUENCE [LARGE SCALE GENOMIC DNA]</scope>
    <source>
        <strain evidence="1 2">AM-OR11-056</strain>
    </source>
</reference>